<sequence length="633" mass="69671">MSTQDPVHGDLVGAEQRFQLLVDGISDYAIYMLDPNGFVSSWNARAGRFKGYETNEILGQHVSLFYTEDDRKAGVPERALAIAGADGRFEAEGWRVRKDGTRFWASVVIEAVRDAAGVLVGFAKITRDISERRLAQQALHDSEQRFRLLVQGVTDYAIYMLDPTGHVTNWNTGAQRIKGYSREEIIGEHFSRFYTEEDRADNLPGRALAIAEAEGRFEREGWRVRKDGSRFWAHVIIDPIRDPAGKLIGFAKITRDITERREWEERLRHSQKMEAIGQLTGGLAHDFNNLLQAISGCLEMLARNPVDPARRHRLLEGGLQAVDRGRTLIHQLMTFSRQRPMDLEAVDLRDVLPGCLGLIRQVVRGDIEVKATLPADLWPVETDPVQLEVALLNLAANARDAMPNGGTLTLGARNVPDAGRRGDMVEIEVGDTGMGMAPDVASRAFDPFFTTKPLGKGTGLGLSQVYGFARQSGGEARLSSRPGRGTTVSLSLPRTARVPQRLFGAARTEPQGGSARILMAEDDAVLGPVITTALEELGYCVTHVGSGQEALDLMDRGGAYDLVFSDIVMPGAVNGLNLAREIRRRHPDMPVILSTGYSEEPAVQQGFPVLAKPYRIEDLTRAIKEALGHPAQP</sequence>
<dbReference type="InterPro" id="IPR036097">
    <property type="entry name" value="HisK_dim/P_sf"/>
</dbReference>
<dbReference type="Pfam" id="PF00072">
    <property type="entry name" value="Response_reg"/>
    <property type="match status" value="1"/>
</dbReference>
<dbReference type="Pfam" id="PF13426">
    <property type="entry name" value="PAS_9"/>
    <property type="match status" value="2"/>
</dbReference>
<dbReference type="Pfam" id="PF00512">
    <property type="entry name" value="HisKA"/>
    <property type="match status" value="1"/>
</dbReference>
<dbReference type="SUPFAM" id="SSF47384">
    <property type="entry name" value="Homodimeric domain of signal transducing histidine kinase"/>
    <property type="match status" value="1"/>
</dbReference>
<dbReference type="PRINTS" id="PR00344">
    <property type="entry name" value="BCTRLSENSOR"/>
</dbReference>
<dbReference type="PROSITE" id="PS50112">
    <property type="entry name" value="PAS"/>
    <property type="match status" value="2"/>
</dbReference>
<dbReference type="InterPro" id="IPR035965">
    <property type="entry name" value="PAS-like_dom_sf"/>
</dbReference>
<name>A0A560H417_9PROT</name>
<dbReference type="PROSITE" id="PS50110">
    <property type="entry name" value="RESPONSE_REGULATORY"/>
    <property type="match status" value="1"/>
</dbReference>
<feature type="domain" description="PAC" evidence="8">
    <location>
        <begin position="89"/>
        <end position="141"/>
    </location>
</feature>
<feature type="domain" description="PAS" evidence="7">
    <location>
        <begin position="14"/>
        <end position="69"/>
    </location>
</feature>
<dbReference type="Gene3D" id="3.40.50.2300">
    <property type="match status" value="1"/>
</dbReference>
<dbReference type="InterPro" id="IPR000014">
    <property type="entry name" value="PAS"/>
</dbReference>
<dbReference type="Gene3D" id="3.30.565.10">
    <property type="entry name" value="Histidine kinase-like ATPase, C-terminal domain"/>
    <property type="match status" value="1"/>
</dbReference>
<proteinExistence type="predicted"/>
<dbReference type="EC" id="2.7.13.3" evidence="2"/>
<dbReference type="InterPro" id="IPR003661">
    <property type="entry name" value="HisK_dim/P_dom"/>
</dbReference>
<dbReference type="Gene3D" id="1.10.287.130">
    <property type="match status" value="1"/>
</dbReference>
<dbReference type="InterPro" id="IPR005467">
    <property type="entry name" value="His_kinase_dom"/>
</dbReference>
<dbReference type="InterPro" id="IPR011006">
    <property type="entry name" value="CheY-like_superfamily"/>
</dbReference>
<dbReference type="RefSeq" id="WP_246130424.1">
    <property type="nucleotide sequence ID" value="NZ_VITR01000008.1"/>
</dbReference>
<feature type="domain" description="PAC" evidence="8">
    <location>
        <begin position="211"/>
        <end position="269"/>
    </location>
</feature>
<keyword evidence="10" id="KW-1185">Reference proteome</keyword>
<keyword evidence="3 4" id="KW-0597">Phosphoprotein</keyword>
<organism evidence="9 10">
    <name type="scientific">Nitrospirillum amazonense</name>
    <dbReference type="NCBI Taxonomy" id="28077"/>
    <lineage>
        <taxon>Bacteria</taxon>
        <taxon>Pseudomonadati</taxon>
        <taxon>Pseudomonadota</taxon>
        <taxon>Alphaproteobacteria</taxon>
        <taxon>Rhodospirillales</taxon>
        <taxon>Azospirillaceae</taxon>
        <taxon>Nitrospirillum</taxon>
    </lineage>
</organism>
<dbReference type="InterPro" id="IPR036890">
    <property type="entry name" value="HATPase_C_sf"/>
</dbReference>
<dbReference type="SUPFAM" id="SSF55785">
    <property type="entry name" value="PYP-like sensor domain (PAS domain)"/>
    <property type="match status" value="2"/>
</dbReference>
<dbReference type="GO" id="GO:0000155">
    <property type="term" value="F:phosphorelay sensor kinase activity"/>
    <property type="evidence" value="ECO:0007669"/>
    <property type="project" value="InterPro"/>
</dbReference>
<dbReference type="NCBIfam" id="TIGR00229">
    <property type="entry name" value="sensory_box"/>
    <property type="match status" value="2"/>
</dbReference>
<dbReference type="Pfam" id="PF02518">
    <property type="entry name" value="HATPase_c"/>
    <property type="match status" value="1"/>
</dbReference>
<dbReference type="Proteomes" id="UP000315751">
    <property type="component" value="Unassembled WGS sequence"/>
</dbReference>
<dbReference type="InterPro" id="IPR000700">
    <property type="entry name" value="PAS-assoc_C"/>
</dbReference>
<evidence type="ECO:0000259" key="7">
    <source>
        <dbReference type="PROSITE" id="PS50112"/>
    </source>
</evidence>
<feature type="domain" description="Histidine kinase" evidence="5">
    <location>
        <begin position="282"/>
        <end position="496"/>
    </location>
</feature>
<dbReference type="CDD" id="cd00082">
    <property type="entry name" value="HisKA"/>
    <property type="match status" value="1"/>
</dbReference>
<feature type="domain" description="Response regulatory" evidence="6">
    <location>
        <begin position="516"/>
        <end position="627"/>
    </location>
</feature>
<dbReference type="PROSITE" id="PS50109">
    <property type="entry name" value="HIS_KIN"/>
    <property type="match status" value="1"/>
</dbReference>
<dbReference type="InterPro" id="IPR003594">
    <property type="entry name" value="HATPase_dom"/>
</dbReference>
<dbReference type="EMBL" id="VITR01000008">
    <property type="protein sequence ID" value="TWB41037.1"/>
    <property type="molecule type" value="Genomic_DNA"/>
</dbReference>
<evidence type="ECO:0000256" key="3">
    <source>
        <dbReference type="ARBA" id="ARBA00022553"/>
    </source>
</evidence>
<dbReference type="SMART" id="SM00388">
    <property type="entry name" value="HisKA"/>
    <property type="match status" value="1"/>
</dbReference>
<evidence type="ECO:0000256" key="1">
    <source>
        <dbReference type="ARBA" id="ARBA00000085"/>
    </source>
</evidence>
<comment type="catalytic activity">
    <reaction evidence="1">
        <text>ATP + protein L-histidine = ADP + protein N-phospho-L-histidine.</text>
        <dbReference type="EC" id="2.7.13.3"/>
    </reaction>
</comment>
<dbReference type="CDD" id="cd00130">
    <property type="entry name" value="PAS"/>
    <property type="match status" value="2"/>
</dbReference>
<dbReference type="SUPFAM" id="SSF55874">
    <property type="entry name" value="ATPase domain of HSP90 chaperone/DNA topoisomerase II/histidine kinase"/>
    <property type="match status" value="1"/>
</dbReference>
<evidence type="ECO:0000313" key="10">
    <source>
        <dbReference type="Proteomes" id="UP000315751"/>
    </source>
</evidence>
<dbReference type="InterPro" id="IPR001789">
    <property type="entry name" value="Sig_transdc_resp-reg_receiver"/>
</dbReference>
<feature type="domain" description="PAS" evidence="7">
    <location>
        <begin position="142"/>
        <end position="199"/>
    </location>
</feature>
<dbReference type="InterPro" id="IPR001610">
    <property type="entry name" value="PAC"/>
</dbReference>
<dbReference type="SMART" id="SM00448">
    <property type="entry name" value="REC"/>
    <property type="match status" value="1"/>
</dbReference>
<evidence type="ECO:0000313" key="9">
    <source>
        <dbReference type="EMBL" id="TWB41037.1"/>
    </source>
</evidence>
<dbReference type="PANTHER" id="PTHR43065:SF49">
    <property type="entry name" value="HISTIDINE KINASE"/>
    <property type="match status" value="1"/>
</dbReference>
<dbReference type="SMART" id="SM00086">
    <property type="entry name" value="PAC"/>
    <property type="match status" value="2"/>
</dbReference>
<reference evidence="9 10" key="1">
    <citation type="submission" date="2019-06" db="EMBL/GenBank/DDBJ databases">
        <title>Genomic Encyclopedia of Type Strains, Phase IV (KMG-V): Genome sequencing to study the core and pangenomes of soil and plant-associated prokaryotes.</title>
        <authorList>
            <person name="Whitman W."/>
        </authorList>
    </citation>
    <scope>NUCLEOTIDE SEQUENCE [LARGE SCALE GENOMIC DNA]</scope>
    <source>
        <strain evidence="9 10">BR 11622</strain>
    </source>
</reference>
<evidence type="ECO:0000259" key="8">
    <source>
        <dbReference type="PROSITE" id="PS50113"/>
    </source>
</evidence>
<evidence type="ECO:0000259" key="6">
    <source>
        <dbReference type="PROSITE" id="PS50110"/>
    </source>
</evidence>
<dbReference type="InterPro" id="IPR004358">
    <property type="entry name" value="Sig_transdc_His_kin-like_C"/>
</dbReference>
<feature type="modified residue" description="4-aspartylphosphate" evidence="4">
    <location>
        <position position="566"/>
    </location>
</feature>
<dbReference type="Gene3D" id="3.30.450.20">
    <property type="entry name" value="PAS domain"/>
    <property type="match status" value="2"/>
</dbReference>
<dbReference type="AlphaFoldDB" id="A0A560H417"/>
<dbReference type="PROSITE" id="PS50113">
    <property type="entry name" value="PAC"/>
    <property type="match status" value="2"/>
</dbReference>
<evidence type="ECO:0000256" key="4">
    <source>
        <dbReference type="PROSITE-ProRule" id="PRU00169"/>
    </source>
</evidence>
<dbReference type="SMART" id="SM00387">
    <property type="entry name" value="HATPase_c"/>
    <property type="match status" value="1"/>
</dbReference>
<dbReference type="SMART" id="SM00091">
    <property type="entry name" value="PAS"/>
    <property type="match status" value="2"/>
</dbReference>
<dbReference type="SUPFAM" id="SSF52172">
    <property type="entry name" value="CheY-like"/>
    <property type="match status" value="1"/>
</dbReference>
<evidence type="ECO:0000256" key="2">
    <source>
        <dbReference type="ARBA" id="ARBA00012438"/>
    </source>
</evidence>
<accession>A0A560H417</accession>
<evidence type="ECO:0000259" key="5">
    <source>
        <dbReference type="PROSITE" id="PS50109"/>
    </source>
</evidence>
<protein>
    <recommendedName>
        <fullName evidence="2">histidine kinase</fullName>
        <ecNumber evidence="2">2.7.13.3</ecNumber>
    </recommendedName>
</protein>
<comment type="caution">
    <text evidence="9">The sequence shown here is derived from an EMBL/GenBank/DDBJ whole genome shotgun (WGS) entry which is preliminary data.</text>
</comment>
<dbReference type="PANTHER" id="PTHR43065">
    <property type="entry name" value="SENSOR HISTIDINE KINASE"/>
    <property type="match status" value="1"/>
</dbReference>
<gene>
    <name evidence="9" type="ORF">FBZ90_10861</name>
</gene>